<dbReference type="InterPro" id="IPR002491">
    <property type="entry name" value="ABC_transptr_periplasmic_BD"/>
</dbReference>
<dbReference type="PANTHER" id="PTHR30535">
    <property type="entry name" value="VITAMIN B12-BINDING PROTEIN"/>
    <property type="match status" value="1"/>
</dbReference>
<organism evidence="3 4">
    <name type="scientific">Lautropia dentalis</name>
    <dbReference type="NCBI Taxonomy" id="2490857"/>
    <lineage>
        <taxon>Bacteria</taxon>
        <taxon>Pseudomonadati</taxon>
        <taxon>Pseudomonadota</taxon>
        <taxon>Betaproteobacteria</taxon>
        <taxon>Burkholderiales</taxon>
        <taxon>Burkholderiaceae</taxon>
        <taxon>Lautropia</taxon>
    </lineage>
</organism>
<dbReference type="InterPro" id="IPR050902">
    <property type="entry name" value="ABC_Transporter_SBP"/>
</dbReference>
<proteinExistence type="predicted"/>
<feature type="domain" description="Fe/B12 periplasmic-binding" evidence="2">
    <location>
        <begin position="40"/>
        <end position="345"/>
    </location>
</feature>
<keyword evidence="1" id="KW-0732">Signal</keyword>
<dbReference type="SUPFAM" id="SSF53807">
    <property type="entry name" value="Helical backbone' metal receptor"/>
    <property type="match status" value="1"/>
</dbReference>
<keyword evidence="4" id="KW-1185">Reference proteome</keyword>
<dbReference type="EMBL" id="RRUE01000001">
    <property type="protein sequence ID" value="RRN44879.1"/>
    <property type="molecule type" value="Genomic_DNA"/>
</dbReference>
<reference evidence="3 4" key="1">
    <citation type="submission" date="2018-11" db="EMBL/GenBank/DDBJ databases">
        <title>Genome sequencing of Lautropia sp. KCOM 2505 (= ChDC F240).</title>
        <authorList>
            <person name="Kook J.-K."/>
            <person name="Park S.-N."/>
            <person name="Lim Y.K."/>
        </authorList>
    </citation>
    <scope>NUCLEOTIDE SEQUENCE [LARGE SCALE GENOMIC DNA]</scope>
    <source>
        <strain evidence="3 4">KCOM 2505</strain>
    </source>
</reference>
<evidence type="ECO:0000256" key="1">
    <source>
        <dbReference type="SAM" id="SignalP"/>
    </source>
</evidence>
<dbReference type="Proteomes" id="UP000270261">
    <property type="component" value="Unassembled WGS sequence"/>
</dbReference>
<evidence type="ECO:0000313" key="3">
    <source>
        <dbReference type="EMBL" id="RRN44879.1"/>
    </source>
</evidence>
<dbReference type="PROSITE" id="PS50983">
    <property type="entry name" value="FE_B12_PBP"/>
    <property type="match status" value="1"/>
</dbReference>
<feature type="signal peptide" evidence="1">
    <location>
        <begin position="1"/>
        <end position="29"/>
    </location>
</feature>
<evidence type="ECO:0000259" key="2">
    <source>
        <dbReference type="PROSITE" id="PS50983"/>
    </source>
</evidence>
<comment type="caution">
    <text evidence="3">The sequence shown here is derived from an EMBL/GenBank/DDBJ whole genome shotgun (WGS) entry which is preliminary data.</text>
</comment>
<accession>A0A3R8MRK5</accession>
<dbReference type="AlphaFoldDB" id="A0A3R8MRK5"/>
<protein>
    <submittedName>
        <fullName evidence="3">Iron ABC transporter substrate-binding protein</fullName>
    </submittedName>
</protein>
<gene>
    <name evidence="3" type="ORF">EHV23_00920</name>
</gene>
<feature type="chain" id="PRO_5018527878" evidence="1">
    <location>
        <begin position="30"/>
        <end position="375"/>
    </location>
</feature>
<dbReference type="Gene3D" id="3.40.50.1980">
    <property type="entry name" value="Nitrogenase molybdenum iron protein domain"/>
    <property type="match status" value="2"/>
</dbReference>
<dbReference type="PANTHER" id="PTHR30535:SF34">
    <property type="entry name" value="MOLYBDATE-BINDING PROTEIN MOLA"/>
    <property type="match status" value="1"/>
</dbReference>
<dbReference type="RefSeq" id="WP_125094311.1">
    <property type="nucleotide sequence ID" value="NZ_RRUE01000001.1"/>
</dbReference>
<dbReference type="OrthoDB" id="6495095at2"/>
<dbReference type="Pfam" id="PF01497">
    <property type="entry name" value="Peripla_BP_2"/>
    <property type="match status" value="1"/>
</dbReference>
<evidence type="ECO:0000313" key="4">
    <source>
        <dbReference type="Proteomes" id="UP000270261"/>
    </source>
</evidence>
<sequence length="375" mass="41307">MSFTRPFPRPLLTAALGALAMGLMAPAFAAKKEVTDIEGRKVTIASPAKRVLLGFYYEDYMAIGTEKAFDRVVGLSREGWEGWRPASWALFTAHRPSLKKLPDVGDVETQSFSVDKVLALRPDVIVLARWQYRSLGADADRLQQAGIPIVVVDYNEETVASHVASTLLIGEVTGQQKRARKIADEYRSAVEAVQARIEQAGLPKPKVYAEFGNKGPSEYSFAYGRSQWGALIDLAGGDNIAAPYVQYWGPMNPEQIIAAKPEVILITGTESSKVPTAMRMGIDVSREDALKRLESFAQRPGWSSLPAVRSKRIHGAYQGASRSVADYASVQYIAKAAYPSLFQDIDPQASYLGFYKRWLPVVPRGTFYVEPETGH</sequence>
<name>A0A3R8MRK5_9BURK</name>